<feature type="region of interest" description="Disordered" evidence="5">
    <location>
        <begin position="365"/>
        <end position="400"/>
    </location>
</feature>
<dbReference type="Proteomes" id="UP001165289">
    <property type="component" value="Unassembled WGS sequence"/>
</dbReference>
<dbReference type="GO" id="GO:0031145">
    <property type="term" value="P:anaphase-promoting complex-dependent catabolic process"/>
    <property type="evidence" value="ECO:0007669"/>
    <property type="project" value="TreeGrafter"/>
</dbReference>
<sequence>MSEEYVELNYVCDFSSELSQPDYFPISTKPTWSVLQRGLGYTDQIVEHELGIVGNRIYWRKGVDASRRPPTIYFSLDTQIQHALICRFPKHIFEENLRHHLSCLCVVESCRITAFSEDEDIFNIALPFPLKAVWSSAFGLILQRDPSEQERNAFYSKDSIDQTMDDSFFLAELPVLFTLTHPLNEPSHILYKYSDYPSSFVNYFCNPLIDVVHVNINPSYVILYDSILQQHSIWLMKPASPKPSQNISHSLNDHLLHSEQPMSSSAPPRVQHFEVTPFNSPLKLYTPSPSSKNFPSNPDYISTPFFSGGSLKSLSSVDVSTSKRKDSLRVATVKRNFSQVMFDFSSNCDVKTKFSKILGPKPLIGTNKQNSRLGPGNASIKRAKSLSPNSIPLPSPLSRSIPPKQFNPKYLPFEDHTEPVYPEICLLNVYTQPNNLNRFRANKVFQYKDVLNREFIVFVDKEIGEVWLLELFFRENGTMMEFGNSLYLDACDAVSIDALHFLLCLNNREHSLHLYSCNTHICKILCNFPQIPISLEDPISYRITIAFLNGSIKRYSIPSLSKNNTTSLMLSAFSQQLPKSVFHNLVLQAYIHNNSRHKSILSDFLNMILQFFGVKENLLFHVTTRNHILSILAKNRQFYLPTLRILILQDTTRSDPQHEIVHNAILQEHLCETFNSIHLILEEIMISPFASNEAILLTKFLSLFVILFDFPLNYLEYYNKLVPSMTLSTYRSTTVSISDSVPDPRSQDMQIPSLFYWLCNQLVYPLTGQPPFPYIPNVTSKTMIIICIYILIFLDSNTRNSVVTLESYLRNASSFHHSMDFHSSLIVDFNSLFRLSNVQEMVITFLMKRKIAKTFFFNICSAYSIPIINLLDSSKLDPPKNLPGLSYMLLDRADFAFHNKGYPLSYSESFYLPKPMNSQFGLVNLLFPEDNRVFEVCNLLNSSKYIPIDIGQCSNLSDEDFLELQSSRLLKLSTRSLALPIGRGMYNYGSLNVLNTDVICIPELNISGKTLATNSTVTIDSLGKPFHLTFWPEFHNGVASGLALHPFSKHIDSSWIQFNRPILDRPNEYAGFLMAMGLQGHLSSLSKFTMHDLLSRGHELTLVGILIGISAAKRASMDPDITRMLSIHVRSLQPESSMELEISPNVQTAAILSVGLIYQGTSNRHIVDVLMNEIERFSSCEMENIFDRRCRCLSSGFALGLTLLGSAKGGARSAWREITEKLTNNVKGCSPNIDFDNSVKSQQISDEGIDIMSLGPGSLMALSMIYLKSNDQSISNFLKPENSYFLLDETHPYILLLRTISYCIVQWDNIQPTQEWVNSIIPKILTDGILRSKNDLIQDGMELDVVRAIHSQILVGCLYSLGLRFAGSQNILAYDFIYCYLLEFIQDKSCAVFLSDTRINCALLACSLVVCGSGDSKLLKIIYELRQISTVDNDFLVGYGNQMAYHIALGFACLGNFQYSIRTSDDSIAYLLISLYPVFQNSSLKDIYHLQAFRHIYALALERRFLHVKDIYTNQSCTAHAIIKYTSFGIDYSKRIRIPYLVPETHRIYSITIHSDEYWPIQLDDNIGYFSDLYSEGGLIYLLKRSFFWESFPNGYSRTVLFDYYQSCFNSMIRIQYNPILFKLCLYQFDSIKKYIPIELIGHNNTIILDRIMCIISYFDFLSNNLQGNTLRSQQFVFLYYFYQKRKHVIRKIYLQEFVGSMDRKLHLTLRNTNNRLTEFTESHHHTLYLDREYILECIYGHKYWYYHLHH</sequence>
<dbReference type="Gene3D" id="1.25.10.10">
    <property type="entry name" value="Leucine-rich Repeat Variant"/>
    <property type="match status" value="2"/>
</dbReference>
<dbReference type="InterPro" id="IPR024990">
    <property type="entry name" value="Apc1"/>
</dbReference>
<evidence type="ECO:0000313" key="6">
    <source>
        <dbReference type="EMBL" id="KAI6648581.1"/>
    </source>
</evidence>
<proteinExistence type="inferred from homology"/>
<dbReference type="PANTHER" id="PTHR12827">
    <property type="entry name" value="MEIOTIC CHECKPOINT REGULATOR TSG24 FAMILY MEMBER"/>
    <property type="match status" value="1"/>
</dbReference>
<comment type="caution">
    <text evidence="6">The sequence shown here is derived from an EMBL/GenBank/DDBJ whole genome shotgun (WGS) entry which is preliminary data.</text>
</comment>
<name>A0AAV7JJD1_9METZ</name>
<dbReference type="EMBL" id="JAKMXF010000329">
    <property type="protein sequence ID" value="KAI6648581.1"/>
    <property type="molecule type" value="Genomic_DNA"/>
</dbReference>
<comment type="similarity">
    <text evidence="1">Belongs to the APC1 family.</text>
</comment>
<keyword evidence="4" id="KW-0131">Cell cycle</keyword>
<keyword evidence="7" id="KW-1185">Reference proteome</keyword>
<gene>
    <name evidence="6" type="ORF">LOD99_8061</name>
</gene>
<keyword evidence="3" id="KW-0498">Mitosis</keyword>
<keyword evidence="2" id="KW-0132">Cell division</keyword>
<evidence type="ECO:0000256" key="4">
    <source>
        <dbReference type="ARBA" id="ARBA00023306"/>
    </source>
</evidence>
<feature type="compositionally biased region" description="Low complexity" evidence="5">
    <location>
        <begin position="385"/>
        <end position="400"/>
    </location>
</feature>
<dbReference type="GO" id="GO:0007091">
    <property type="term" value="P:metaphase/anaphase transition of mitotic cell cycle"/>
    <property type="evidence" value="ECO:0007669"/>
    <property type="project" value="TreeGrafter"/>
</dbReference>
<evidence type="ECO:0000256" key="3">
    <source>
        <dbReference type="ARBA" id="ARBA00022776"/>
    </source>
</evidence>
<dbReference type="GO" id="GO:0060090">
    <property type="term" value="F:molecular adaptor activity"/>
    <property type="evidence" value="ECO:0007669"/>
    <property type="project" value="TreeGrafter"/>
</dbReference>
<reference evidence="6 7" key="1">
    <citation type="journal article" date="2023" name="BMC Biol.">
        <title>The compact genome of the sponge Oopsacas minuta (Hexactinellida) is lacking key metazoan core genes.</title>
        <authorList>
            <person name="Santini S."/>
            <person name="Schenkelaars Q."/>
            <person name="Jourda C."/>
            <person name="Duchesne M."/>
            <person name="Belahbib H."/>
            <person name="Rocher C."/>
            <person name="Selva M."/>
            <person name="Riesgo A."/>
            <person name="Vervoort M."/>
            <person name="Leys S.P."/>
            <person name="Kodjabachian L."/>
            <person name="Le Bivic A."/>
            <person name="Borchiellini C."/>
            <person name="Claverie J.M."/>
            <person name="Renard E."/>
        </authorList>
    </citation>
    <scope>NUCLEOTIDE SEQUENCE [LARGE SCALE GENOMIC DNA]</scope>
    <source>
        <strain evidence="6">SPO-2</strain>
    </source>
</reference>
<evidence type="ECO:0000256" key="2">
    <source>
        <dbReference type="ARBA" id="ARBA00022618"/>
    </source>
</evidence>
<evidence type="ECO:0000256" key="5">
    <source>
        <dbReference type="SAM" id="MobiDB-lite"/>
    </source>
</evidence>
<dbReference type="PANTHER" id="PTHR12827:SF3">
    <property type="entry name" value="ANAPHASE-PROMOTING COMPLEX SUBUNIT 1"/>
    <property type="match status" value="1"/>
</dbReference>
<dbReference type="GO" id="GO:0070979">
    <property type="term" value="P:protein K11-linked ubiquitination"/>
    <property type="evidence" value="ECO:0007669"/>
    <property type="project" value="TreeGrafter"/>
</dbReference>
<organism evidence="6 7">
    <name type="scientific">Oopsacas minuta</name>
    <dbReference type="NCBI Taxonomy" id="111878"/>
    <lineage>
        <taxon>Eukaryota</taxon>
        <taxon>Metazoa</taxon>
        <taxon>Porifera</taxon>
        <taxon>Hexactinellida</taxon>
        <taxon>Hexasterophora</taxon>
        <taxon>Lyssacinosida</taxon>
        <taxon>Leucopsacidae</taxon>
        <taxon>Oopsacas</taxon>
    </lineage>
</organism>
<accession>A0AAV7JJD1</accession>
<protein>
    <submittedName>
        <fullName evidence="6">Anaphase-promoting complex subunit 1</fullName>
    </submittedName>
</protein>
<dbReference type="GO" id="GO:0005680">
    <property type="term" value="C:anaphase-promoting complex"/>
    <property type="evidence" value="ECO:0007669"/>
    <property type="project" value="InterPro"/>
</dbReference>
<evidence type="ECO:0000256" key="1">
    <source>
        <dbReference type="ARBA" id="ARBA00010547"/>
    </source>
</evidence>
<dbReference type="GO" id="GO:0051301">
    <property type="term" value="P:cell division"/>
    <property type="evidence" value="ECO:0007669"/>
    <property type="project" value="UniProtKB-KW"/>
</dbReference>
<evidence type="ECO:0000313" key="7">
    <source>
        <dbReference type="Proteomes" id="UP001165289"/>
    </source>
</evidence>
<dbReference type="InterPro" id="IPR011989">
    <property type="entry name" value="ARM-like"/>
</dbReference>